<dbReference type="AlphaFoldDB" id="A0A2U1SMF1"/>
<organism evidence="2 4">
    <name type="scientific">Methylosinus sporium</name>
    <dbReference type="NCBI Taxonomy" id="428"/>
    <lineage>
        <taxon>Bacteria</taxon>
        <taxon>Pseudomonadati</taxon>
        <taxon>Pseudomonadota</taxon>
        <taxon>Alphaproteobacteria</taxon>
        <taxon>Hyphomicrobiales</taxon>
        <taxon>Methylocystaceae</taxon>
        <taxon>Methylosinus</taxon>
    </lineage>
</organism>
<dbReference type="GO" id="GO:0042597">
    <property type="term" value="C:periplasmic space"/>
    <property type="evidence" value="ECO:0007669"/>
    <property type="project" value="InterPro"/>
</dbReference>
<dbReference type="RefSeq" id="WP_108918307.1">
    <property type="nucleotide sequence ID" value="NZ_BGJY01000010.1"/>
</dbReference>
<keyword evidence="4" id="KW-1185">Reference proteome</keyword>
<dbReference type="InterPro" id="IPR012899">
    <property type="entry name" value="LTXXQ"/>
</dbReference>
<dbReference type="Proteomes" id="UP000245137">
    <property type="component" value="Unassembled WGS sequence"/>
</dbReference>
<reference evidence="2 4" key="1">
    <citation type="journal article" date="2018" name="Appl. Microbiol. Biotechnol.">
        <title>Co-cultivation of the strictly anaerobic methanogen Methanosarcina barkeri with aerobic methanotrophs in an oxygen-limited membrane bioreactor.</title>
        <authorList>
            <person name="In 't Zandt M.H."/>
            <person name="van den Bosch T.J.M."/>
            <person name="Rijkers R."/>
            <person name="van Kessel M.A.H.J."/>
            <person name="Jetten M.S.M."/>
            <person name="Welte C.U."/>
        </authorList>
    </citation>
    <scope>NUCLEOTIDE SEQUENCE [LARGE SCALE GENOMIC DNA]</scope>
    <source>
        <strain evidence="2 4">DSM 17706</strain>
    </source>
</reference>
<reference evidence="3 5" key="3">
    <citation type="submission" date="2019-07" db="EMBL/GenBank/DDBJ databases">
        <title>Ln-dependent methylotrophs.</title>
        <authorList>
            <person name="Tani A."/>
        </authorList>
    </citation>
    <scope>NUCLEOTIDE SEQUENCE [LARGE SCALE GENOMIC DNA]</scope>
    <source>
        <strain evidence="3 5">SM89A</strain>
    </source>
</reference>
<evidence type="ECO:0000313" key="3">
    <source>
        <dbReference type="EMBL" id="TRL33086.1"/>
    </source>
</evidence>
<keyword evidence="1" id="KW-0732">Signal</keyword>
<feature type="signal peptide" evidence="1">
    <location>
        <begin position="1"/>
        <end position="20"/>
    </location>
</feature>
<dbReference type="EMBL" id="VJMF01000043">
    <property type="protein sequence ID" value="TRL33086.1"/>
    <property type="molecule type" value="Genomic_DNA"/>
</dbReference>
<dbReference type="Pfam" id="PF07813">
    <property type="entry name" value="LTXXQ"/>
    <property type="match status" value="1"/>
</dbReference>
<evidence type="ECO:0008006" key="6">
    <source>
        <dbReference type="Google" id="ProtNLM"/>
    </source>
</evidence>
<evidence type="ECO:0000256" key="1">
    <source>
        <dbReference type="SAM" id="SignalP"/>
    </source>
</evidence>
<protein>
    <recommendedName>
        <fullName evidence="6">LTXXQ motif family protein</fullName>
    </recommendedName>
</protein>
<sequence length="167" mass="18176">MKKYLLIAAAVAALSLPLSAGVFAEPAPGEHHHHQFSAEDHAAFTDAKIAALKAGLKLTPAQEKNWPAVEASLRDIAKARAARFAEAKDKMKEVREHRSVIEGLQWRSKALAAKAAETEKLAEAAKPLFDSLDDAQKRRFAVLLHTIAKGPHHGHEWGGPHEGPEHD</sequence>
<name>A0A2U1SMF1_METSR</name>
<dbReference type="Proteomes" id="UP000316781">
    <property type="component" value="Unassembled WGS sequence"/>
</dbReference>
<evidence type="ECO:0000313" key="4">
    <source>
        <dbReference type="Proteomes" id="UP000245137"/>
    </source>
</evidence>
<comment type="caution">
    <text evidence="2">The sequence shown here is derived from an EMBL/GenBank/DDBJ whole genome shotgun (WGS) entry which is preliminary data.</text>
</comment>
<gene>
    <name evidence="2" type="ORF">C5689_16265</name>
    <name evidence="3" type="ORF">FM996_11415</name>
</gene>
<feature type="chain" id="PRO_5036323671" description="LTXXQ motif family protein" evidence="1">
    <location>
        <begin position="21"/>
        <end position="167"/>
    </location>
</feature>
<dbReference type="EMBL" id="PUIV01000036">
    <property type="protein sequence ID" value="PWB92789.1"/>
    <property type="molecule type" value="Genomic_DNA"/>
</dbReference>
<evidence type="ECO:0000313" key="2">
    <source>
        <dbReference type="EMBL" id="PWB92789.1"/>
    </source>
</evidence>
<accession>A0A2U1SMF1</accession>
<reference evidence="2" key="2">
    <citation type="submission" date="2018-02" db="EMBL/GenBank/DDBJ databases">
        <authorList>
            <person name="Cohen D.B."/>
            <person name="Kent A.D."/>
        </authorList>
    </citation>
    <scope>NUCLEOTIDE SEQUENCE</scope>
    <source>
        <strain evidence="2">DSM 17706</strain>
    </source>
</reference>
<evidence type="ECO:0000313" key="5">
    <source>
        <dbReference type="Proteomes" id="UP000316781"/>
    </source>
</evidence>
<proteinExistence type="predicted"/>